<reference evidence="1" key="1">
    <citation type="submission" date="2007-07" db="EMBL/GenBank/DDBJ databases">
        <title>PCAP assembly of the Caenorhabditis remanei genome.</title>
        <authorList>
            <consortium name="The Caenorhabditis remanei Sequencing Consortium"/>
            <person name="Wilson R.K."/>
        </authorList>
    </citation>
    <scope>NUCLEOTIDE SEQUENCE [LARGE SCALE GENOMIC DNA]</scope>
    <source>
        <strain evidence="1">PB4641</strain>
    </source>
</reference>
<evidence type="ECO:0000313" key="1">
    <source>
        <dbReference type="EMBL" id="EFO87168.1"/>
    </source>
</evidence>
<dbReference type="EMBL" id="DS269650">
    <property type="protein sequence ID" value="EFO87168.1"/>
    <property type="molecule type" value="Genomic_DNA"/>
</dbReference>
<proteinExistence type="predicted"/>
<dbReference type="Proteomes" id="UP000008281">
    <property type="component" value="Unassembled WGS sequence"/>
</dbReference>
<keyword evidence="2" id="KW-1185">Reference proteome</keyword>
<sequence>MKTTPIVPKITVTSVAVVAGNLVKPEPPVEVNSKTSSMLPWMFDKAESSEQTPKTTKIQPVSAFVSSAYPSTSRDLLQVKTEPSEAVMVPSQVIVSVWFHNSQFSCFQQESPRASSSLSMSFFEDDRGFSFLRSPNRTNEPLPVVEFSDDEEDEQVHKTFSHATDHLLGTSNMNNVNGAAPILPWTTDP</sequence>
<name>E3NR64_CAERE</name>
<gene>
    <name evidence="1" type="ORF">CRE_27967</name>
</gene>
<dbReference type="eggNOG" id="ENOG502QU2K">
    <property type="taxonomic scope" value="Eukaryota"/>
</dbReference>
<accession>E3NR64</accession>
<dbReference type="InParanoid" id="E3NR64"/>
<protein>
    <submittedName>
        <fullName evidence="1">Uncharacterized protein</fullName>
    </submittedName>
</protein>
<evidence type="ECO:0000313" key="2">
    <source>
        <dbReference type="Proteomes" id="UP000008281"/>
    </source>
</evidence>
<dbReference type="STRING" id="31234.E3NR64"/>
<organism evidence="2">
    <name type="scientific">Caenorhabditis remanei</name>
    <name type="common">Caenorhabditis vulgaris</name>
    <dbReference type="NCBI Taxonomy" id="31234"/>
    <lineage>
        <taxon>Eukaryota</taxon>
        <taxon>Metazoa</taxon>
        <taxon>Ecdysozoa</taxon>
        <taxon>Nematoda</taxon>
        <taxon>Chromadorea</taxon>
        <taxon>Rhabditida</taxon>
        <taxon>Rhabditina</taxon>
        <taxon>Rhabditomorpha</taxon>
        <taxon>Rhabditoidea</taxon>
        <taxon>Rhabditidae</taxon>
        <taxon>Peloderinae</taxon>
        <taxon>Caenorhabditis</taxon>
    </lineage>
</organism>
<dbReference type="AlphaFoldDB" id="E3NR64"/>
<dbReference type="HOGENOM" id="CLU_1435669_0_0_1"/>